<keyword evidence="4" id="KW-0285">Flavoprotein</keyword>
<dbReference type="FunFam" id="3.50.50.60:FF:000021">
    <property type="entry name" value="Ubiquinone biosynthesis monooxygenase COQ6"/>
    <property type="match status" value="1"/>
</dbReference>
<dbReference type="Gene3D" id="3.50.50.60">
    <property type="entry name" value="FAD/NAD(P)-binding domain"/>
    <property type="match status" value="2"/>
</dbReference>
<comment type="pathway">
    <text evidence="2">Cofactor biosynthesis; ubiquinone biosynthesis.</text>
</comment>
<evidence type="ECO:0000256" key="5">
    <source>
        <dbReference type="ARBA" id="ARBA00022827"/>
    </source>
</evidence>
<dbReference type="Proteomes" id="UP000009175">
    <property type="component" value="Chromosome"/>
</dbReference>
<name>A1S8R9_SHEAM</name>
<dbReference type="PANTHER" id="PTHR43876">
    <property type="entry name" value="UBIQUINONE BIOSYNTHESIS MONOOXYGENASE COQ6, MITOCHONDRIAL"/>
    <property type="match status" value="1"/>
</dbReference>
<keyword evidence="6 10" id="KW-0560">Oxidoreductase</keyword>
<accession>A1S8R9</accession>
<dbReference type="PRINTS" id="PR00420">
    <property type="entry name" value="RNGMNOXGNASE"/>
</dbReference>
<evidence type="ECO:0000256" key="3">
    <source>
        <dbReference type="ARBA" id="ARBA00005349"/>
    </source>
</evidence>
<dbReference type="InterPro" id="IPR036188">
    <property type="entry name" value="FAD/NAD-bd_sf"/>
</dbReference>
<dbReference type="InterPro" id="IPR010971">
    <property type="entry name" value="UbiH/COQ6"/>
</dbReference>
<dbReference type="GO" id="GO:0008682">
    <property type="term" value="F:3-demethoxyubiquinol 3-hydroxylase activity"/>
    <property type="evidence" value="ECO:0007669"/>
    <property type="project" value="TreeGrafter"/>
</dbReference>
<dbReference type="GO" id="GO:0071949">
    <property type="term" value="F:FAD binding"/>
    <property type="evidence" value="ECO:0007669"/>
    <property type="project" value="InterPro"/>
</dbReference>
<evidence type="ECO:0000256" key="1">
    <source>
        <dbReference type="ARBA" id="ARBA00001974"/>
    </source>
</evidence>
<dbReference type="GO" id="GO:0006744">
    <property type="term" value="P:ubiquinone biosynthetic process"/>
    <property type="evidence" value="ECO:0007669"/>
    <property type="project" value="UniProtKB-UniPathway"/>
</dbReference>
<dbReference type="NCBIfam" id="TIGR01988">
    <property type="entry name" value="Ubi-OHases"/>
    <property type="match status" value="1"/>
</dbReference>
<evidence type="ECO:0000256" key="4">
    <source>
        <dbReference type="ARBA" id="ARBA00022630"/>
    </source>
</evidence>
<dbReference type="GO" id="GO:0110142">
    <property type="term" value="C:ubiquinone biosynthesis complex"/>
    <property type="evidence" value="ECO:0007669"/>
    <property type="project" value="UniProtKB-ARBA"/>
</dbReference>
<dbReference type="HOGENOM" id="CLU_009665_8_3_6"/>
<dbReference type="AlphaFoldDB" id="A1S8R9"/>
<dbReference type="Pfam" id="PF01494">
    <property type="entry name" value="FAD_binding_3"/>
    <property type="match status" value="1"/>
</dbReference>
<comment type="subunit">
    <text evidence="8">Component of the Ubi complex metabolon, which regroups five ubiquinone biosynthesis proteins (UbiE, UbiF, UbiG, UbiH and UbiI) and two accessory factors (UbiK and the lipid-binding protein UbiJ).</text>
</comment>
<dbReference type="InterPro" id="IPR051205">
    <property type="entry name" value="UbiH/COQ6_monooxygenase"/>
</dbReference>
<dbReference type="PANTHER" id="PTHR43876:SF10">
    <property type="entry name" value="3-DEMETHOXYUBIQUINOL 3-HYDROXYLASE"/>
    <property type="match status" value="1"/>
</dbReference>
<gene>
    <name evidence="10" type="ordered locus">Sama_2573</name>
</gene>
<dbReference type="EMBL" id="CP000507">
    <property type="protein sequence ID" value="ABM00776.1"/>
    <property type="molecule type" value="Genomic_DNA"/>
</dbReference>
<evidence type="ECO:0000313" key="11">
    <source>
        <dbReference type="Proteomes" id="UP000009175"/>
    </source>
</evidence>
<comment type="similarity">
    <text evidence="3">Belongs to the UbiH/COQ6 family.</text>
</comment>
<keyword evidence="11" id="KW-1185">Reference proteome</keyword>
<evidence type="ECO:0000256" key="7">
    <source>
        <dbReference type="ARBA" id="ARBA00023033"/>
    </source>
</evidence>
<keyword evidence="7" id="KW-0503">Monooxygenase</keyword>
<evidence type="ECO:0000259" key="9">
    <source>
        <dbReference type="Pfam" id="PF01494"/>
    </source>
</evidence>
<protein>
    <submittedName>
        <fullName evidence="10">2-octaprenyl-3-methyl-6-methoxy-1,4-benzoquinol hydroxylase</fullName>
        <ecNumber evidence="10">1.14.13.-</ecNumber>
    </submittedName>
</protein>
<evidence type="ECO:0000256" key="8">
    <source>
        <dbReference type="ARBA" id="ARBA00065734"/>
    </source>
</evidence>
<organism evidence="10 11">
    <name type="scientific">Shewanella amazonensis (strain ATCC BAA-1098 / SB2B)</name>
    <dbReference type="NCBI Taxonomy" id="326297"/>
    <lineage>
        <taxon>Bacteria</taxon>
        <taxon>Pseudomonadati</taxon>
        <taxon>Pseudomonadota</taxon>
        <taxon>Gammaproteobacteria</taxon>
        <taxon>Alteromonadales</taxon>
        <taxon>Shewanellaceae</taxon>
        <taxon>Shewanella</taxon>
    </lineage>
</organism>
<sequence length="422" mass="46332">MWPNPALDTITHQWAQVFTNGGGLASLTDMIEQDVVVVGGGMVGAALAAGLGRAGLSVTVLENHMPQAFEASQPLDVRVSALSVASEALLERLDAWAGILSRRAVPYLGLETWEIESCITRFHASQIGADHLGHIVENRVVQLALWDLLSTLDSVTVKAPVNVMGFERLVDEDAICVALDSGERIKAKLLVGADGANSQVRAFAHIGVTGWDYAQSAMLINIATACEQQDVTWQQFTPQGPRSLLPLPGKNASLVWYDDASTIARLAKLNPNELADSIRAHFPARLDRDFRVLDKGHFKLTRRHAQRYFDANLVLIGDAAHTINPLAGQGVNLGFKDVDVLLDEIVSAVKKGENWHTKSVLERYQQRRWRDNQLMMSTMDAFYASFSNDLLPVKLLRNAALRLANVDGPIKRQVLKYAMGLK</sequence>
<dbReference type="SUPFAM" id="SSF51905">
    <property type="entry name" value="FAD/NAD(P)-binding domain"/>
    <property type="match status" value="1"/>
</dbReference>
<dbReference type="UniPathway" id="UPA00232"/>
<keyword evidence="5" id="KW-0274">FAD</keyword>
<reference evidence="10 11" key="1">
    <citation type="submission" date="2006-12" db="EMBL/GenBank/DDBJ databases">
        <title>Complete sequence of Shewanella amazonensis SB2B.</title>
        <authorList>
            <consortium name="US DOE Joint Genome Institute"/>
            <person name="Copeland A."/>
            <person name="Lucas S."/>
            <person name="Lapidus A."/>
            <person name="Barry K."/>
            <person name="Detter J.C."/>
            <person name="Glavina del Rio T."/>
            <person name="Hammon N."/>
            <person name="Israni S."/>
            <person name="Dalin E."/>
            <person name="Tice H."/>
            <person name="Pitluck S."/>
            <person name="Munk A.C."/>
            <person name="Brettin T."/>
            <person name="Bruce D."/>
            <person name="Han C."/>
            <person name="Tapia R."/>
            <person name="Gilna P."/>
            <person name="Schmutz J."/>
            <person name="Larimer F."/>
            <person name="Land M."/>
            <person name="Hauser L."/>
            <person name="Kyrpides N."/>
            <person name="Mikhailova N."/>
            <person name="Fredrickson J."/>
            <person name="Richardson P."/>
        </authorList>
    </citation>
    <scope>NUCLEOTIDE SEQUENCE [LARGE SCALE GENOMIC DNA]</scope>
    <source>
        <strain evidence="11">ATCC BAA-1098 / SB2B</strain>
    </source>
</reference>
<dbReference type="EC" id="1.14.13.-" evidence="10"/>
<dbReference type="KEGG" id="saz:Sama_2573"/>
<dbReference type="STRING" id="326297.Sama_2573"/>
<evidence type="ECO:0000313" key="10">
    <source>
        <dbReference type="EMBL" id="ABM00776.1"/>
    </source>
</evidence>
<evidence type="ECO:0000256" key="6">
    <source>
        <dbReference type="ARBA" id="ARBA00023002"/>
    </source>
</evidence>
<proteinExistence type="inferred from homology"/>
<dbReference type="OrthoDB" id="9769565at2"/>
<feature type="domain" description="FAD-binding" evidence="9">
    <location>
        <begin position="33"/>
        <end position="370"/>
    </location>
</feature>
<comment type="cofactor">
    <cofactor evidence="1">
        <name>FAD</name>
        <dbReference type="ChEBI" id="CHEBI:57692"/>
    </cofactor>
</comment>
<dbReference type="eggNOG" id="COG0654">
    <property type="taxonomic scope" value="Bacteria"/>
</dbReference>
<dbReference type="InterPro" id="IPR002938">
    <property type="entry name" value="FAD-bd"/>
</dbReference>
<evidence type="ECO:0000256" key="2">
    <source>
        <dbReference type="ARBA" id="ARBA00004749"/>
    </source>
</evidence>